<name>A0ABT0FU63_9ACTN</name>
<dbReference type="Gene3D" id="3.50.50.60">
    <property type="entry name" value="FAD/NAD(P)-binding domain"/>
    <property type="match status" value="1"/>
</dbReference>
<reference evidence="3 4" key="1">
    <citation type="submission" date="2022-04" db="EMBL/GenBank/DDBJ databases">
        <title>Genome draft of Actinomadura sp. ATCC 31491.</title>
        <authorList>
            <person name="Shi X."/>
            <person name="Du Y."/>
        </authorList>
    </citation>
    <scope>NUCLEOTIDE SEQUENCE [LARGE SCALE GENOMIC DNA]</scope>
    <source>
        <strain evidence="3 4">ATCC 31491</strain>
    </source>
</reference>
<feature type="domain" description="Glucose-methanol-choline oxidoreductase C-terminal" evidence="2">
    <location>
        <begin position="46"/>
        <end position="177"/>
    </location>
</feature>
<dbReference type="Pfam" id="PF05199">
    <property type="entry name" value="GMC_oxred_C"/>
    <property type="match status" value="1"/>
</dbReference>
<dbReference type="EMBL" id="JAKRKC020000001">
    <property type="protein sequence ID" value="MCK2215804.1"/>
    <property type="molecule type" value="Genomic_DNA"/>
</dbReference>
<protein>
    <submittedName>
        <fullName evidence="3">GMC family oxidoreductase</fullName>
    </submittedName>
</protein>
<dbReference type="InterPro" id="IPR007867">
    <property type="entry name" value="GMC_OxRtase_C"/>
</dbReference>
<evidence type="ECO:0000313" key="4">
    <source>
        <dbReference type="Proteomes" id="UP001317259"/>
    </source>
</evidence>
<dbReference type="Gene3D" id="3.30.410.40">
    <property type="match status" value="1"/>
</dbReference>
<dbReference type="InterPro" id="IPR012132">
    <property type="entry name" value="GMC_OxRdtase"/>
</dbReference>
<proteinExistence type="inferred from homology"/>
<evidence type="ECO:0000256" key="1">
    <source>
        <dbReference type="ARBA" id="ARBA00010790"/>
    </source>
</evidence>
<comment type="similarity">
    <text evidence="1">Belongs to the GMC oxidoreductase family.</text>
</comment>
<accession>A0ABT0FU63</accession>
<evidence type="ECO:0000259" key="2">
    <source>
        <dbReference type="Pfam" id="PF05199"/>
    </source>
</evidence>
<keyword evidence="4" id="KW-1185">Reference proteome</keyword>
<sequence>MTQVIARLPAIPGHEPDDGFYLCLFCGPPPQGGPVMATLMVGDLAPAARGSVTLTGPSAADPLRVDLGFYREPGDLRRMREAYRHAWTLARHPAFAATVEAVPAPGEDGELEERLRATTFSRLALTGGAAMGPEGAPGAVVGEDCRVHGIEGLRVADLSIVPVALRSPTALDAMMIGEHVAALILAR</sequence>
<dbReference type="RefSeq" id="WP_247815305.1">
    <property type="nucleotide sequence ID" value="NZ_JAKRKC020000001.1"/>
</dbReference>
<evidence type="ECO:0000313" key="3">
    <source>
        <dbReference type="EMBL" id="MCK2215804.1"/>
    </source>
</evidence>
<dbReference type="SUPFAM" id="SSF54373">
    <property type="entry name" value="FAD-linked reductases, C-terminal domain"/>
    <property type="match status" value="1"/>
</dbReference>
<dbReference type="InterPro" id="IPR036188">
    <property type="entry name" value="FAD/NAD-bd_sf"/>
</dbReference>
<comment type="caution">
    <text evidence="3">The sequence shown here is derived from an EMBL/GenBank/DDBJ whole genome shotgun (WGS) entry which is preliminary data.</text>
</comment>
<gene>
    <name evidence="3" type="ORF">MF672_018685</name>
</gene>
<organism evidence="3 4">
    <name type="scientific">Actinomadura luzonensis</name>
    <dbReference type="NCBI Taxonomy" id="2805427"/>
    <lineage>
        <taxon>Bacteria</taxon>
        <taxon>Bacillati</taxon>
        <taxon>Actinomycetota</taxon>
        <taxon>Actinomycetes</taxon>
        <taxon>Streptosporangiales</taxon>
        <taxon>Thermomonosporaceae</taxon>
        <taxon>Actinomadura</taxon>
    </lineage>
</organism>
<dbReference type="SUPFAM" id="SSF51905">
    <property type="entry name" value="FAD/NAD(P)-binding domain"/>
    <property type="match status" value="1"/>
</dbReference>
<dbReference type="PANTHER" id="PTHR11552:SF147">
    <property type="entry name" value="CHOLINE DEHYDROGENASE, MITOCHONDRIAL"/>
    <property type="match status" value="1"/>
</dbReference>
<dbReference type="PANTHER" id="PTHR11552">
    <property type="entry name" value="GLUCOSE-METHANOL-CHOLINE GMC OXIDOREDUCTASE"/>
    <property type="match status" value="1"/>
</dbReference>
<dbReference type="Proteomes" id="UP001317259">
    <property type="component" value="Unassembled WGS sequence"/>
</dbReference>